<dbReference type="PROSITE" id="PS50071">
    <property type="entry name" value="HOMEOBOX_2"/>
    <property type="match status" value="1"/>
</dbReference>
<keyword evidence="2 3" id="KW-0539">Nucleus</keyword>
<dbReference type="InterPro" id="IPR050394">
    <property type="entry name" value="Homeobox_NK-like"/>
</dbReference>
<keyword evidence="2 3" id="KW-0371">Homeobox</keyword>
<keyword evidence="2 3" id="KW-0238">DNA-binding</keyword>
<dbReference type="GO" id="GO:0000978">
    <property type="term" value="F:RNA polymerase II cis-regulatory region sequence-specific DNA binding"/>
    <property type="evidence" value="ECO:0007669"/>
    <property type="project" value="TreeGrafter"/>
</dbReference>
<evidence type="ECO:0000313" key="4">
    <source>
        <dbReference type="EMBL" id="THD27493.1"/>
    </source>
</evidence>
<comment type="caution">
    <text evidence="4">The sequence shown here is derived from an EMBL/GenBank/DDBJ whole genome shotgun (WGS) entry which is preliminary data.</text>
</comment>
<dbReference type="EMBL" id="JXXN02000408">
    <property type="protein sequence ID" value="THD27493.1"/>
    <property type="molecule type" value="Genomic_DNA"/>
</dbReference>
<dbReference type="SUPFAM" id="SSF46689">
    <property type="entry name" value="Homeodomain-like"/>
    <property type="match status" value="1"/>
</dbReference>
<dbReference type="InterPro" id="IPR009057">
    <property type="entry name" value="Homeodomain-like_sf"/>
</dbReference>
<dbReference type="GO" id="GO:0005634">
    <property type="term" value="C:nucleus"/>
    <property type="evidence" value="ECO:0007669"/>
    <property type="project" value="UniProtKB-SubCell"/>
</dbReference>
<dbReference type="Pfam" id="PF00046">
    <property type="entry name" value="Homeodomain"/>
    <property type="match status" value="1"/>
</dbReference>
<feature type="DNA-binding region" description="Homeobox" evidence="2">
    <location>
        <begin position="155"/>
        <end position="214"/>
    </location>
</feature>
<dbReference type="GO" id="GO:0000981">
    <property type="term" value="F:DNA-binding transcription factor activity, RNA polymerase II-specific"/>
    <property type="evidence" value="ECO:0007669"/>
    <property type="project" value="TreeGrafter"/>
</dbReference>
<protein>
    <submittedName>
        <fullName evidence="4">Homeodomain protein Pnbap</fullName>
    </submittedName>
</protein>
<accession>A0A2H1CT86</accession>
<dbReference type="Gene3D" id="1.10.10.60">
    <property type="entry name" value="Homeodomain-like"/>
    <property type="match status" value="1"/>
</dbReference>
<dbReference type="Proteomes" id="UP000230066">
    <property type="component" value="Unassembled WGS sequence"/>
</dbReference>
<reference evidence="4" key="1">
    <citation type="submission" date="2019-03" db="EMBL/GenBank/DDBJ databases">
        <title>Improved annotation for the trematode Fasciola hepatica.</title>
        <authorList>
            <person name="Choi Y.-J."/>
            <person name="Martin J."/>
            <person name="Mitreva M."/>
        </authorList>
    </citation>
    <scope>NUCLEOTIDE SEQUENCE [LARGE SCALE GENOMIC DNA]</scope>
</reference>
<dbReference type="SMART" id="SM00389">
    <property type="entry name" value="HOX"/>
    <property type="match status" value="1"/>
</dbReference>
<keyword evidence="5" id="KW-1185">Reference proteome</keyword>
<dbReference type="CDD" id="cd00086">
    <property type="entry name" value="homeodomain"/>
    <property type="match status" value="1"/>
</dbReference>
<evidence type="ECO:0000313" key="5">
    <source>
        <dbReference type="Proteomes" id="UP000230066"/>
    </source>
</evidence>
<comment type="subcellular location">
    <subcellularLocation>
        <location evidence="1 2 3">Nucleus</location>
    </subcellularLocation>
</comment>
<dbReference type="AlphaFoldDB" id="A0A2H1CT86"/>
<dbReference type="PANTHER" id="PTHR24340">
    <property type="entry name" value="HOMEOBOX PROTEIN NKX"/>
    <property type="match status" value="1"/>
</dbReference>
<proteinExistence type="predicted"/>
<organism evidence="4 5">
    <name type="scientific">Fasciola hepatica</name>
    <name type="common">Liver fluke</name>
    <dbReference type="NCBI Taxonomy" id="6192"/>
    <lineage>
        <taxon>Eukaryota</taxon>
        <taxon>Metazoa</taxon>
        <taxon>Spiralia</taxon>
        <taxon>Lophotrochozoa</taxon>
        <taxon>Platyhelminthes</taxon>
        <taxon>Trematoda</taxon>
        <taxon>Digenea</taxon>
        <taxon>Plagiorchiida</taxon>
        <taxon>Echinostomata</taxon>
        <taxon>Echinostomatoidea</taxon>
        <taxon>Fasciolidae</taxon>
        <taxon>Fasciola</taxon>
    </lineage>
</organism>
<gene>
    <name evidence="4" type="ORF">D915_001620</name>
</gene>
<dbReference type="PANTHER" id="PTHR24340:SF73">
    <property type="entry name" value="HOMEOBOX PROTEIN BAGPIPE-RELATED"/>
    <property type="match status" value="1"/>
</dbReference>
<evidence type="ECO:0000256" key="2">
    <source>
        <dbReference type="PROSITE-ProRule" id="PRU00108"/>
    </source>
</evidence>
<evidence type="ECO:0000256" key="3">
    <source>
        <dbReference type="RuleBase" id="RU000682"/>
    </source>
</evidence>
<name>A0A2H1CT86_FASHE</name>
<dbReference type="GO" id="GO:0030154">
    <property type="term" value="P:cell differentiation"/>
    <property type="evidence" value="ECO:0007669"/>
    <property type="project" value="TreeGrafter"/>
</dbReference>
<dbReference type="InterPro" id="IPR001356">
    <property type="entry name" value="HD"/>
</dbReference>
<evidence type="ECO:0000256" key="1">
    <source>
        <dbReference type="ARBA" id="ARBA00004123"/>
    </source>
</evidence>
<sequence>MTYLLCHLNPVQREADKDHCGIIYKTDRYSQSRVVHYPGLNLQPWSKQSESVNIPESSPSTETRISALADPESMYLSTDSGKNLTNRFVGDLPILSSRPPNMDTYARLRDRVTFQLNSSVHGEDRMIPGHSSFGHHVESIAAGSRTYLTLPSMRKKRTRAAFSHAQVFELERRFNYQRYLSAPERAELAKNLRLSETQNRRYKTKKRQLTRHYDRTSPMDMVRLSISTQPEFDLSVGADQSTAANSRTNFTVEPVVAANQCAAHHSTKAQQGLAFKTSSSSFTSVIHDVKRLGRTYNPPQNRPDFSFNATGQNPFCWFYSRPKTSPVSSSVSPTDSPPSNESLLQNSRHSLPVTTDCNLQPNELQPDRGAALFATLFSELMQSDRRASCPSFISPSLSTMNKTVSPFNA</sequence>